<accession>A0AAQ3VRL2</accession>
<dbReference type="Proteomes" id="UP000195141">
    <property type="component" value="Chromosome"/>
</dbReference>
<reference evidence="1" key="2">
    <citation type="submission" date="2024-03" db="EMBL/GenBank/DDBJ databases">
        <title>The Genome Sequence of Enterococcus sp. DIV0242b.</title>
        <authorList>
            <consortium name="The Broad Institute Genomics Platform"/>
            <consortium name="The Broad Institute Microbial Omics Core"/>
            <consortium name="The Broad Institute Genomic Center for Infectious Diseases"/>
            <person name="Earl A."/>
            <person name="Manson A."/>
            <person name="Gilmore M."/>
            <person name="Schwartman J."/>
            <person name="Shea T."/>
            <person name="Abouelleil A."/>
            <person name="Cao P."/>
            <person name="Chapman S."/>
            <person name="Cusick C."/>
            <person name="Young S."/>
            <person name="Neafsey D."/>
            <person name="Nusbaum C."/>
            <person name="Birren B."/>
        </authorList>
    </citation>
    <scope>NUCLEOTIDE SEQUENCE</scope>
    <source>
        <strain evidence="1">9E7_DIV0242</strain>
    </source>
</reference>
<gene>
    <name evidence="1" type="ORF">A5888_000598</name>
</gene>
<dbReference type="EMBL" id="CP147247">
    <property type="protein sequence ID" value="WYJ88879.1"/>
    <property type="molecule type" value="Genomic_DNA"/>
</dbReference>
<name>A0AAQ3VRL2_9ENTE</name>
<proteinExistence type="predicted"/>
<protein>
    <submittedName>
        <fullName evidence="1">Uncharacterized protein</fullName>
    </submittedName>
</protein>
<keyword evidence="2" id="KW-1185">Reference proteome</keyword>
<organism evidence="1 2">
    <name type="scientific">Candidatus Enterococcus clewellii</name>
    <dbReference type="NCBI Taxonomy" id="1834193"/>
    <lineage>
        <taxon>Bacteria</taxon>
        <taxon>Bacillati</taxon>
        <taxon>Bacillota</taxon>
        <taxon>Bacilli</taxon>
        <taxon>Lactobacillales</taxon>
        <taxon>Enterococcaceae</taxon>
        <taxon>Enterococcus</taxon>
    </lineage>
</organism>
<reference evidence="1" key="1">
    <citation type="submission" date="2017-05" db="EMBL/GenBank/DDBJ databases">
        <authorList>
            <consortium name="The Broad Institute Genomics Platform"/>
            <consortium name="The Broad Institute Genomic Center for Infectious Diseases"/>
            <person name="Earl A."/>
            <person name="Manson A."/>
            <person name="Schwartman J."/>
            <person name="Gilmore M."/>
            <person name="Abouelleil A."/>
            <person name="Cao P."/>
            <person name="Chapman S."/>
            <person name="Cusick C."/>
            <person name="Shea T."/>
            <person name="Young S."/>
            <person name="Neafsey D."/>
            <person name="Nusbaum C."/>
            <person name="Birren B."/>
        </authorList>
    </citation>
    <scope>NUCLEOTIDE SEQUENCE</scope>
    <source>
        <strain evidence="1">9E7_DIV0242</strain>
    </source>
</reference>
<dbReference type="AlphaFoldDB" id="A0AAQ3VRL2"/>
<sequence>MNLIDEYEAHLISYEEFQHHLWESGQQLINAVGLEKFIFYLNAKENQYFKKEEIKRS</sequence>
<evidence type="ECO:0000313" key="1">
    <source>
        <dbReference type="EMBL" id="WYJ88879.1"/>
    </source>
</evidence>
<evidence type="ECO:0000313" key="2">
    <source>
        <dbReference type="Proteomes" id="UP000195141"/>
    </source>
</evidence>